<dbReference type="Pfam" id="PF18722">
    <property type="entry name" value="MazG_C"/>
    <property type="match status" value="1"/>
</dbReference>
<protein>
    <submittedName>
        <fullName evidence="3">NTP pyrophosphatase, house-cleaning of non-canonical NTPs</fullName>
    </submittedName>
</protein>
<reference evidence="4" key="1">
    <citation type="submission" date="2016-10" db="EMBL/GenBank/DDBJ databases">
        <authorList>
            <person name="Varghese N."/>
            <person name="Submissions S."/>
        </authorList>
    </citation>
    <scope>NUCLEOTIDE SEQUENCE [LARGE SCALE GENOMIC DNA]</scope>
    <source>
        <strain evidence="4">DSM 15310</strain>
    </source>
</reference>
<dbReference type="Proteomes" id="UP000198697">
    <property type="component" value="Unassembled WGS sequence"/>
</dbReference>
<proteinExistence type="predicted"/>
<accession>A0A1I0JBX3</accession>
<evidence type="ECO:0000259" key="1">
    <source>
        <dbReference type="Pfam" id="PF03819"/>
    </source>
</evidence>
<name>A0A1I0JBX3_9BACT</name>
<feature type="domain" description="MazG C-terminal" evidence="2">
    <location>
        <begin position="105"/>
        <end position="290"/>
    </location>
</feature>
<evidence type="ECO:0000313" key="4">
    <source>
        <dbReference type="Proteomes" id="UP000198697"/>
    </source>
</evidence>
<dbReference type="InterPro" id="IPR004518">
    <property type="entry name" value="MazG-like_dom"/>
</dbReference>
<keyword evidence="4" id="KW-1185">Reference proteome</keyword>
<dbReference type="EMBL" id="FOHS01000007">
    <property type="protein sequence ID" value="SEU06682.1"/>
    <property type="molecule type" value="Genomic_DNA"/>
</dbReference>
<dbReference type="Gene3D" id="1.10.287.1080">
    <property type="entry name" value="MazG-like"/>
    <property type="match status" value="1"/>
</dbReference>
<dbReference type="AlphaFoldDB" id="A0A1I0JBX3"/>
<dbReference type="RefSeq" id="WP_092774244.1">
    <property type="nucleotide sequence ID" value="NZ_FOHS01000007.1"/>
</dbReference>
<dbReference type="Pfam" id="PF03819">
    <property type="entry name" value="MazG"/>
    <property type="match status" value="1"/>
</dbReference>
<feature type="domain" description="NTP pyrophosphohydrolase MazG-like" evidence="1">
    <location>
        <begin position="27"/>
        <end position="93"/>
    </location>
</feature>
<dbReference type="InterPro" id="IPR041407">
    <property type="entry name" value="MazG_C"/>
</dbReference>
<organism evidence="3 4">
    <name type="scientific">Hymenobacter actinosclerus</name>
    <dbReference type="NCBI Taxonomy" id="82805"/>
    <lineage>
        <taxon>Bacteria</taxon>
        <taxon>Pseudomonadati</taxon>
        <taxon>Bacteroidota</taxon>
        <taxon>Cytophagia</taxon>
        <taxon>Cytophagales</taxon>
        <taxon>Hymenobacteraceae</taxon>
        <taxon>Hymenobacter</taxon>
    </lineage>
</organism>
<evidence type="ECO:0000259" key="2">
    <source>
        <dbReference type="Pfam" id="PF18722"/>
    </source>
</evidence>
<dbReference type="CDD" id="cd11541">
    <property type="entry name" value="NTP-PPase_u4"/>
    <property type="match status" value="1"/>
</dbReference>
<dbReference type="InterPro" id="IPR011379">
    <property type="entry name" value="MazG-related_GP37"/>
</dbReference>
<sequence>MNLNEYQEQAILTDLNPGREGMMISLLGLAGEVGELLSEYKKFLRDGEAHQLFDDKITEELGDLLWYIASVSYKFDIDLAEVARRNIEKNRSRWGVRTGHESSVIPLYDESCQVEEQLPRIFFATVDYLDETSSSKVQLLVNGKSLGDPLSDNAYDEDGYRYHDIFHLAFAGVLGWSPVMRKLMDVKRKSNASVDQIEDGGRATAIEEGIAALIFSNAKSYNFFEGVREVDINLLKTIKELTSHLEVSSQSLGQWEKAILSGFDVWRQVVKRHTGRIEVDLIQRSISFISEENLRKI</sequence>
<evidence type="ECO:0000313" key="3">
    <source>
        <dbReference type="EMBL" id="SEU06682.1"/>
    </source>
</evidence>
<gene>
    <name evidence="3" type="ORF">SAMN04487998_3740</name>
</gene>
<dbReference type="OrthoDB" id="350573at2"/>
<dbReference type="STRING" id="82805.SAMN04487998_3740"/>
<dbReference type="SUPFAM" id="SSF101386">
    <property type="entry name" value="all-alpha NTP pyrophosphatases"/>
    <property type="match status" value="1"/>
</dbReference>